<dbReference type="InterPro" id="IPR004164">
    <property type="entry name" value="CoA_transf_AS"/>
</dbReference>
<dbReference type="GO" id="GO:0008260">
    <property type="term" value="F:succinyl-CoA:3-oxo-acid CoA-transferase activity"/>
    <property type="evidence" value="ECO:0007669"/>
    <property type="project" value="UniProtKB-EC"/>
</dbReference>
<sequence>MNRVSTLKHLFANLSKVGNLHAAFSTSSILNVKIYESPISAVKDIPDGAIVHVGGFGICGVPEKLLEAVHERGTKGLTVVCNNPNTDDYGIGPLVQKKQISKLIASYIGANEEFSRQYLGGEVELEYVPQGTLAERIRAAGAGIPAFFTPTGCGTLVQEGGSPMKFDKNGNIEISSAKKETRIFNGVPYVLEEALLADFALIKAWKADKYGNLIFRLSAGNFNFPMCKAAKVTIVEVEEIVEPGEIDPNQVHIPSVYCDRLVLGKNYKKPIERLVYRREKGATSASTPAQKKRDIIARRGALEFRDGMYVNLGIGIPTLCPSFLPKGMMVHLQSENGIIGVGTYPRKGEEDADLVNAGKETVTLRKGASIVGSDEAFAMVRGGHVDMTLLGGLQVSQYGDFANWLVPGKLMVGMGGAMDLVSAPGSRVVVTMEHTSKGKPKILDKCTLPLTGMRCVSRIITDMARSILFRSAVFDVDHNEGLTLIELRKDLSVDDIIKSTGCTFKISPDLKPMGQAEINLED</sequence>
<dbReference type="InterPro" id="IPR012791">
    <property type="entry name" value="3-oxoacid_CoA-transf_B"/>
</dbReference>
<comment type="function">
    <text evidence="3">Key enzyme for ketone body catabolism. Transfers the CoA moiety from succinate to acetoacetate. Formation of the enzyme-CoA intermediate proceeds via an unstable anhydride species formed between the carboxylate groups of the enzyme and substrate.</text>
</comment>
<keyword evidence="6" id="KW-1185">Reference proteome</keyword>
<comment type="caution">
    <text evidence="5">The sequence shown here is derived from an EMBL/GenBank/DDBJ whole genome shotgun (WGS) entry which is preliminary data.</text>
</comment>
<dbReference type="Proteomes" id="UP000031036">
    <property type="component" value="Unassembled WGS sequence"/>
</dbReference>
<keyword evidence="2 3" id="KW-0808">Transferase</keyword>
<dbReference type="PANTHER" id="PTHR13707">
    <property type="entry name" value="KETOACID-COENZYME A TRANSFERASE"/>
    <property type="match status" value="1"/>
</dbReference>
<dbReference type="SUPFAM" id="SSF100950">
    <property type="entry name" value="NagB/RpiA/CoA transferase-like"/>
    <property type="match status" value="2"/>
</dbReference>
<dbReference type="InterPro" id="IPR037171">
    <property type="entry name" value="NagB/RpiA_transferase-like"/>
</dbReference>
<dbReference type="InterPro" id="IPR012792">
    <property type="entry name" value="3-oxoacid_CoA-transf_A"/>
</dbReference>
<dbReference type="NCBIfam" id="TIGR02429">
    <property type="entry name" value="pcaI_scoA_fam"/>
    <property type="match status" value="1"/>
</dbReference>
<dbReference type="NCBIfam" id="TIGR02428">
    <property type="entry name" value="pcaJ_scoB_fam"/>
    <property type="match status" value="1"/>
</dbReference>
<dbReference type="GO" id="GO:0005739">
    <property type="term" value="C:mitochondrion"/>
    <property type="evidence" value="ECO:0007669"/>
    <property type="project" value="TreeGrafter"/>
</dbReference>
<dbReference type="EC" id="2.8.3.5" evidence="3"/>
<dbReference type="FunFam" id="3.40.1080.10:FF:000002">
    <property type="entry name" value="Succinyl-CoA:3-ketoacid-coenzyme A transferase, mitochondrial"/>
    <property type="match status" value="1"/>
</dbReference>
<organism evidence="5 6">
    <name type="scientific">Toxocara canis</name>
    <name type="common">Canine roundworm</name>
    <dbReference type="NCBI Taxonomy" id="6265"/>
    <lineage>
        <taxon>Eukaryota</taxon>
        <taxon>Metazoa</taxon>
        <taxon>Ecdysozoa</taxon>
        <taxon>Nematoda</taxon>
        <taxon>Chromadorea</taxon>
        <taxon>Rhabditida</taxon>
        <taxon>Spirurina</taxon>
        <taxon>Ascaridomorpha</taxon>
        <taxon>Ascaridoidea</taxon>
        <taxon>Toxocaridae</taxon>
        <taxon>Toxocara</taxon>
    </lineage>
</organism>
<dbReference type="PROSITE" id="PS01274">
    <property type="entry name" value="COA_TRANSF_2"/>
    <property type="match status" value="1"/>
</dbReference>
<dbReference type="Gene3D" id="3.40.1080.10">
    <property type="entry name" value="Glutaconate Coenzyme A-transferase"/>
    <property type="match status" value="2"/>
</dbReference>
<dbReference type="PANTHER" id="PTHR13707:SF23">
    <property type="entry name" value="SUCCINYL-COA:3-KETOACID-COENZYME A TRANSFERASE"/>
    <property type="match status" value="1"/>
</dbReference>
<evidence type="ECO:0000256" key="1">
    <source>
        <dbReference type="ARBA" id="ARBA00007154"/>
    </source>
</evidence>
<dbReference type="InterPro" id="IPR014388">
    <property type="entry name" value="3-oxoacid_CoA-transferase"/>
</dbReference>
<accession>A0A0B2VV10</accession>
<comment type="pathway">
    <text evidence="3">Ketone metabolism; succinyl-CoA degradation; acetoacetyl-CoA from succinyl-CoA: step 1/1.</text>
</comment>
<dbReference type="STRING" id="6265.A0A0B2VV10"/>
<keyword evidence="3" id="KW-0496">Mitochondrion</keyword>
<protein>
    <recommendedName>
        <fullName evidence="3">Succinyl-CoA:3-ketoacid-coenzyme A transferase</fullName>
        <ecNumber evidence="3">2.8.3.5</ecNumber>
    </recommendedName>
</protein>
<evidence type="ECO:0000256" key="3">
    <source>
        <dbReference type="PIRNR" id="PIRNR000858"/>
    </source>
</evidence>
<dbReference type="OrthoDB" id="1933379at2759"/>
<evidence type="ECO:0000313" key="5">
    <source>
        <dbReference type="EMBL" id="KHN85187.1"/>
    </source>
</evidence>
<evidence type="ECO:0000313" key="6">
    <source>
        <dbReference type="Proteomes" id="UP000031036"/>
    </source>
</evidence>
<evidence type="ECO:0000256" key="4">
    <source>
        <dbReference type="PIRSR" id="PIRSR000858-1"/>
    </source>
</evidence>
<proteinExistence type="inferred from homology"/>
<comment type="similarity">
    <text evidence="1 3">Belongs to the 3-oxoacid CoA-transferase family.</text>
</comment>
<dbReference type="PIRSF" id="PIRSF000858">
    <property type="entry name" value="SCOT-t"/>
    <property type="match status" value="1"/>
</dbReference>
<dbReference type="SMART" id="SM00882">
    <property type="entry name" value="CoA_trans"/>
    <property type="match status" value="2"/>
</dbReference>
<dbReference type="AlphaFoldDB" id="A0A0B2VV10"/>
<comment type="catalytic activity">
    <reaction evidence="3">
        <text>a 3-oxo acid + succinyl-CoA = a 3-oxoacyl-CoA + succinate</text>
        <dbReference type="Rhea" id="RHEA:24564"/>
        <dbReference type="ChEBI" id="CHEBI:30031"/>
        <dbReference type="ChEBI" id="CHEBI:35973"/>
        <dbReference type="ChEBI" id="CHEBI:57292"/>
        <dbReference type="ChEBI" id="CHEBI:90726"/>
        <dbReference type="EC" id="2.8.3.5"/>
    </reaction>
</comment>
<dbReference type="Pfam" id="PF01144">
    <property type="entry name" value="CoA_trans"/>
    <property type="match status" value="2"/>
</dbReference>
<gene>
    <name evidence="5" type="primary">C05C10.3</name>
    <name evidence="5" type="ORF">Tcan_04138</name>
</gene>
<evidence type="ECO:0000256" key="2">
    <source>
        <dbReference type="ARBA" id="ARBA00022679"/>
    </source>
</evidence>
<dbReference type="UniPathway" id="UPA00929">
    <property type="reaction ID" value="UER00894"/>
</dbReference>
<dbReference type="GO" id="GO:0046952">
    <property type="term" value="P:ketone body catabolic process"/>
    <property type="evidence" value="ECO:0007669"/>
    <property type="project" value="InterPro"/>
</dbReference>
<reference evidence="5 6" key="1">
    <citation type="submission" date="2014-11" db="EMBL/GenBank/DDBJ databases">
        <title>Genetic blueprint of the zoonotic pathogen Toxocara canis.</title>
        <authorList>
            <person name="Zhu X.-Q."/>
            <person name="Korhonen P.K."/>
            <person name="Cai H."/>
            <person name="Young N.D."/>
            <person name="Nejsum P."/>
            <person name="von Samson-Himmelstjerna G."/>
            <person name="Boag P.R."/>
            <person name="Tan P."/>
            <person name="Li Q."/>
            <person name="Min J."/>
            <person name="Yang Y."/>
            <person name="Wang X."/>
            <person name="Fang X."/>
            <person name="Hall R.S."/>
            <person name="Hofmann A."/>
            <person name="Sternberg P.W."/>
            <person name="Jex A.R."/>
            <person name="Gasser R.B."/>
        </authorList>
    </citation>
    <scope>NUCLEOTIDE SEQUENCE [LARGE SCALE GENOMIC DNA]</scope>
    <source>
        <strain evidence="5">PN_DK_2014</strain>
    </source>
</reference>
<name>A0A0B2VV10_TOXCA</name>
<dbReference type="InterPro" id="IPR004165">
    <property type="entry name" value="CoA_trans_fam_I"/>
</dbReference>
<dbReference type="EMBL" id="JPKZ01000843">
    <property type="protein sequence ID" value="KHN85187.1"/>
    <property type="molecule type" value="Genomic_DNA"/>
</dbReference>
<dbReference type="OMA" id="GMGPHPT"/>
<feature type="active site" description="5-glutamyl coenzyme A thioester intermediate" evidence="4">
    <location>
        <position position="335"/>
    </location>
</feature>